<dbReference type="OrthoDB" id="2985259at2759"/>
<dbReference type="GO" id="GO:0005524">
    <property type="term" value="F:ATP binding"/>
    <property type="evidence" value="ECO:0007669"/>
    <property type="project" value="InterPro"/>
</dbReference>
<dbReference type="AlphaFoldDB" id="A0A8H8CEY7"/>
<name>A0A8H8CEY7_PSICU</name>
<organism evidence="2">
    <name type="scientific">Psilocybe cubensis</name>
    <name type="common">Psychedelic mushroom</name>
    <name type="synonym">Stropharia cubensis</name>
    <dbReference type="NCBI Taxonomy" id="181762"/>
    <lineage>
        <taxon>Eukaryota</taxon>
        <taxon>Fungi</taxon>
        <taxon>Dikarya</taxon>
        <taxon>Basidiomycota</taxon>
        <taxon>Agaricomycotina</taxon>
        <taxon>Agaricomycetes</taxon>
        <taxon>Agaricomycetidae</taxon>
        <taxon>Agaricales</taxon>
        <taxon>Agaricineae</taxon>
        <taxon>Strophariaceae</taxon>
        <taxon>Psilocybe</taxon>
    </lineage>
</organism>
<dbReference type="PROSITE" id="PS50011">
    <property type="entry name" value="PROTEIN_KINASE_DOM"/>
    <property type="match status" value="1"/>
</dbReference>
<gene>
    <name evidence="2" type="ORF">JR316_011935</name>
</gene>
<dbReference type="InterPro" id="IPR001245">
    <property type="entry name" value="Ser-Thr/Tyr_kinase_cat_dom"/>
</dbReference>
<proteinExistence type="predicted"/>
<feature type="domain" description="Protein kinase" evidence="1">
    <location>
        <begin position="92"/>
        <end position="376"/>
    </location>
</feature>
<dbReference type="InterPro" id="IPR011009">
    <property type="entry name" value="Kinase-like_dom_sf"/>
</dbReference>
<dbReference type="EMBL" id="JAFIQS010000016">
    <property type="protein sequence ID" value="KAG5163068.1"/>
    <property type="molecule type" value="Genomic_DNA"/>
</dbReference>
<sequence>MPDNNSTYAYVHLGLLTVATLVCLFSSGIATFTEPEKLLPTELRDWRNLDEEDYDAAWDELLPLFKKHGYQLWKRGPGLQSHSGGHLPCDNFLFLTPDKTKNISIVRWPHFINFNGLSHAARSINAKRDAILRLVASGGQGGTHLRIMRRLSSPPDILMSNNHILPFIDEISYQDIVVLSFPKLISSLQECLDTARDNSVEDILYMVAQTFEGAAYLHRKLIGHRDLFLNNIMVEWMPASLRERRINRPRVYIIDFETAVDFSDDSAESERLCKEHPFAGIVDIDTYGRPVAPELSGEIQPYCPFKLDMWQLGSDLNDYVQTGLKEVDEFWTTLVSPIPDSRVTAADALTFLHEYLLRTSPSELHRPLPEQVSVTQ</sequence>
<accession>A0A8H8CEY7</accession>
<dbReference type="SMART" id="SM00220">
    <property type="entry name" value="S_TKc"/>
    <property type="match status" value="1"/>
</dbReference>
<dbReference type="InterPro" id="IPR000719">
    <property type="entry name" value="Prot_kinase_dom"/>
</dbReference>
<protein>
    <recommendedName>
        <fullName evidence="1">Protein kinase domain-containing protein</fullName>
    </recommendedName>
</protein>
<dbReference type="GO" id="GO:0004672">
    <property type="term" value="F:protein kinase activity"/>
    <property type="evidence" value="ECO:0007669"/>
    <property type="project" value="InterPro"/>
</dbReference>
<dbReference type="SUPFAM" id="SSF56112">
    <property type="entry name" value="Protein kinase-like (PK-like)"/>
    <property type="match status" value="1"/>
</dbReference>
<comment type="caution">
    <text evidence="2">The sequence shown here is derived from an EMBL/GenBank/DDBJ whole genome shotgun (WGS) entry which is preliminary data.</text>
</comment>
<evidence type="ECO:0000259" key="1">
    <source>
        <dbReference type="PROSITE" id="PS50011"/>
    </source>
</evidence>
<dbReference type="Pfam" id="PF07714">
    <property type="entry name" value="PK_Tyr_Ser-Thr"/>
    <property type="match status" value="1"/>
</dbReference>
<reference evidence="2" key="1">
    <citation type="submission" date="2021-02" db="EMBL/GenBank/DDBJ databases">
        <title>Psilocybe cubensis genome.</title>
        <authorList>
            <person name="Mckernan K.J."/>
            <person name="Crawford S."/>
            <person name="Trippe A."/>
            <person name="Kane L.T."/>
            <person name="Mclaughlin S."/>
        </authorList>
    </citation>
    <scope>NUCLEOTIDE SEQUENCE [LARGE SCALE GENOMIC DNA]</scope>
    <source>
        <strain evidence="2">MGC-MH-2018</strain>
    </source>
</reference>
<dbReference type="Gene3D" id="1.10.510.10">
    <property type="entry name" value="Transferase(Phosphotransferase) domain 1"/>
    <property type="match status" value="1"/>
</dbReference>
<evidence type="ECO:0000313" key="2">
    <source>
        <dbReference type="EMBL" id="KAG5163068.1"/>
    </source>
</evidence>